<accession>A0A850R8Z9</accession>
<reference evidence="8 9" key="1">
    <citation type="submission" date="2020-06" db="EMBL/GenBank/DDBJ databases">
        <authorList>
            <person name="Kang J."/>
        </authorList>
    </citation>
    <scope>NUCLEOTIDE SEQUENCE [LARGE SCALE GENOMIC DNA]</scope>
    <source>
        <strain evidence="8 9">DCY120</strain>
    </source>
</reference>
<dbReference type="SUPFAM" id="SSF53041">
    <property type="entry name" value="Resolvase-like"/>
    <property type="match status" value="1"/>
</dbReference>
<evidence type="ECO:0000313" key="8">
    <source>
        <dbReference type="EMBL" id="NVY95876.1"/>
    </source>
</evidence>
<dbReference type="Proteomes" id="UP000563523">
    <property type="component" value="Unassembled WGS sequence"/>
</dbReference>
<dbReference type="SMART" id="SM00857">
    <property type="entry name" value="Resolvase"/>
    <property type="match status" value="1"/>
</dbReference>
<dbReference type="PANTHER" id="PTHR30461">
    <property type="entry name" value="DNA-INVERTASE FROM LAMBDOID PROPHAGE"/>
    <property type="match status" value="1"/>
</dbReference>
<dbReference type="Gene3D" id="3.40.50.1390">
    <property type="entry name" value="Resolvase, N-terminal catalytic domain"/>
    <property type="match status" value="1"/>
</dbReference>
<name>A0A850R8Z9_9LACO</name>
<dbReference type="InterPro" id="IPR036162">
    <property type="entry name" value="Resolvase-like_N_sf"/>
</dbReference>
<dbReference type="Pfam" id="PF00239">
    <property type="entry name" value="Resolvase"/>
    <property type="match status" value="1"/>
</dbReference>
<dbReference type="InterPro" id="IPR006119">
    <property type="entry name" value="Resolv_N"/>
</dbReference>
<protein>
    <submittedName>
        <fullName evidence="8">Recombinase family protein</fullName>
    </submittedName>
</protein>
<evidence type="ECO:0000256" key="2">
    <source>
        <dbReference type="ARBA" id="ARBA00022908"/>
    </source>
</evidence>
<keyword evidence="4" id="KW-0233">DNA recombination</keyword>
<feature type="domain" description="Resolvase/invertase-type recombinase catalytic" evidence="7">
    <location>
        <begin position="8"/>
        <end position="148"/>
    </location>
</feature>
<dbReference type="GO" id="GO:0015074">
    <property type="term" value="P:DNA integration"/>
    <property type="evidence" value="ECO:0007669"/>
    <property type="project" value="UniProtKB-KW"/>
</dbReference>
<keyword evidence="9" id="KW-1185">Reference proteome</keyword>
<keyword evidence="3" id="KW-0238">DNA-binding</keyword>
<dbReference type="EMBL" id="JABZEC010000001">
    <property type="protein sequence ID" value="NVY95876.1"/>
    <property type="molecule type" value="Genomic_DNA"/>
</dbReference>
<evidence type="ECO:0000256" key="3">
    <source>
        <dbReference type="ARBA" id="ARBA00023125"/>
    </source>
</evidence>
<dbReference type="PROSITE" id="PS00397">
    <property type="entry name" value="RECOMBINASES_1"/>
    <property type="match status" value="1"/>
</dbReference>
<comment type="caution">
    <text evidence="8">The sequence shown here is derived from an EMBL/GenBank/DDBJ whole genome shotgun (WGS) entry which is preliminary data.</text>
</comment>
<evidence type="ECO:0000256" key="5">
    <source>
        <dbReference type="PIRSR" id="PIRSR606118-50"/>
    </source>
</evidence>
<dbReference type="PROSITE" id="PS51736">
    <property type="entry name" value="RECOMBINASES_3"/>
    <property type="match status" value="1"/>
</dbReference>
<dbReference type="InterPro" id="IPR050639">
    <property type="entry name" value="SSR_resolvase"/>
</dbReference>
<dbReference type="GO" id="GO:0000150">
    <property type="term" value="F:DNA strand exchange activity"/>
    <property type="evidence" value="ECO:0007669"/>
    <property type="project" value="InterPro"/>
</dbReference>
<evidence type="ECO:0000259" key="7">
    <source>
        <dbReference type="PROSITE" id="PS51736"/>
    </source>
</evidence>
<dbReference type="GO" id="GO:0003677">
    <property type="term" value="F:DNA binding"/>
    <property type="evidence" value="ECO:0007669"/>
    <property type="project" value="UniProtKB-KW"/>
</dbReference>
<sequence>MKGVRRTLKVGYARVSSKSQNLARQIEMLQKAECKKIFAEKLSGKNMERPQLKELLGYIRDDDVVIVNSLDRLGRNSDDIRDILNQIKNKGATIDILNLPSFEGIEDTNLRNLLTNLVLDLMGYIAQSEREHIRTRQREGIEIAKKRGIYKGKAKEYSAHAANPQKRAIYHAIVRDLEKNVPILEISKKYGIGRSTVYRIKRELP</sequence>
<evidence type="ECO:0000313" key="9">
    <source>
        <dbReference type="Proteomes" id="UP000563523"/>
    </source>
</evidence>
<gene>
    <name evidence="8" type="ORF">HU830_01480</name>
</gene>
<evidence type="ECO:0000256" key="1">
    <source>
        <dbReference type="ARBA" id="ARBA00009913"/>
    </source>
</evidence>
<evidence type="ECO:0000256" key="4">
    <source>
        <dbReference type="ARBA" id="ARBA00023172"/>
    </source>
</evidence>
<dbReference type="Gene3D" id="1.10.10.60">
    <property type="entry name" value="Homeodomain-like"/>
    <property type="match status" value="1"/>
</dbReference>
<evidence type="ECO:0000256" key="6">
    <source>
        <dbReference type="PROSITE-ProRule" id="PRU10137"/>
    </source>
</evidence>
<dbReference type="AlphaFoldDB" id="A0A850R8Z9"/>
<keyword evidence="2" id="KW-0229">DNA integration</keyword>
<dbReference type="InterPro" id="IPR006118">
    <property type="entry name" value="Recombinase_CS"/>
</dbReference>
<dbReference type="PANTHER" id="PTHR30461:SF26">
    <property type="entry name" value="RESOLVASE HOMOLOG YNEB"/>
    <property type="match status" value="1"/>
</dbReference>
<comment type="similarity">
    <text evidence="1">Belongs to the site-specific recombinase resolvase family.</text>
</comment>
<dbReference type="CDD" id="cd03768">
    <property type="entry name" value="SR_ResInv"/>
    <property type="match status" value="1"/>
</dbReference>
<feature type="active site" description="O-(5'-phospho-DNA)-serine intermediate" evidence="5 6">
    <location>
        <position position="16"/>
    </location>
</feature>
<organism evidence="8 9">
    <name type="scientific">Bombilactobacillus apium</name>
    <dbReference type="NCBI Taxonomy" id="2675299"/>
    <lineage>
        <taxon>Bacteria</taxon>
        <taxon>Bacillati</taxon>
        <taxon>Bacillota</taxon>
        <taxon>Bacilli</taxon>
        <taxon>Lactobacillales</taxon>
        <taxon>Lactobacillaceae</taxon>
        <taxon>Bombilactobacillus</taxon>
    </lineage>
</organism>
<dbReference type="RefSeq" id="WP_176942038.1">
    <property type="nucleotide sequence ID" value="NZ_JABZEC010000001.1"/>
</dbReference>
<proteinExistence type="inferred from homology"/>